<proteinExistence type="inferred from homology"/>
<keyword evidence="6" id="KW-0325">Glycoprotein</keyword>
<keyword evidence="10" id="KW-1185">Reference proteome</keyword>
<feature type="transmembrane region" description="Helical" evidence="9">
    <location>
        <begin position="167"/>
        <end position="187"/>
    </location>
</feature>
<feature type="transmembrane region" description="Helical" evidence="9">
    <location>
        <begin position="36"/>
        <end position="55"/>
    </location>
</feature>
<keyword evidence="3 9" id="KW-0812">Transmembrane</keyword>
<organism evidence="10 11">
    <name type="scientific">Aplysia californica</name>
    <name type="common">California sea hare</name>
    <dbReference type="NCBI Taxonomy" id="6500"/>
    <lineage>
        <taxon>Eukaryota</taxon>
        <taxon>Metazoa</taxon>
        <taxon>Spiralia</taxon>
        <taxon>Lophotrochozoa</taxon>
        <taxon>Mollusca</taxon>
        <taxon>Gastropoda</taxon>
        <taxon>Heterobranchia</taxon>
        <taxon>Euthyneura</taxon>
        <taxon>Tectipleura</taxon>
        <taxon>Aplysiida</taxon>
        <taxon>Aplysioidea</taxon>
        <taxon>Aplysiidae</taxon>
        <taxon>Aplysia</taxon>
    </lineage>
</organism>
<feature type="transmembrane region" description="Helical" evidence="9">
    <location>
        <begin position="106"/>
        <end position="123"/>
    </location>
</feature>
<gene>
    <name evidence="11" type="primary">LOC101853562</name>
</gene>
<dbReference type="Proteomes" id="UP000694888">
    <property type="component" value="Unplaced"/>
</dbReference>
<accession>A0ABM0JRZ1</accession>
<feature type="transmembrane region" description="Helical" evidence="9">
    <location>
        <begin position="75"/>
        <end position="94"/>
    </location>
</feature>
<feature type="transmembrane region" description="Helical" evidence="9">
    <location>
        <begin position="333"/>
        <end position="352"/>
    </location>
</feature>
<dbReference type="SUPFAM" id="SSF103473">
    <property type="entry name" value="MFS general substrate transporter"/>
    <property type="match status" value="1"/>
</dbReference>
<evidence type="ECO:0000256" key="6">
    <source>
        <dbReference type="ARBA" id="ARBA00023180"/>
    </source>
</evidence>
<sequence length="472" mass="51777">MRNFSVNLRAQTKSVEKKSCDILLYKMAIHCCEFRLFNIVILGVSFMLIFTAFQTCSMVEKTVLDSVEKNNGTAGNAYTSLGILYAVFSVSNWAAPSFVAFTGPKIAMFIGSLMYFLFVLQFLKPMVWALYLGSVLVGFGAAILWTGQGNFLTINSDSETVSRNSGIFWALLQCSLLFGNMYSYFVFQGATVISSEQRTKLFIALSAAGLLGCLCLLLLRKRRVEVTEENALSLNASSTHAPDMPLTALKRAFQLLKTREMLLLCFAFAYTGLELTFFSGVYGASISHTESFGNSANGLLGISGIFIGVGEILGGALFGLAGKRTNVYGRDPIIMLGYVAHMTAFYLIFLNLPDNSPIEDSLHSTYITPNKYVAILCSFLLGFGDSSFNTQIYSLVGFMFQEDSSPAFALFKFVQSVAAAGAFYYSNVLLLQWQLLILVLMGSVGALSFCCVEWMSTRASRSGYQTIGLDDQ</sequence>
<feature type="transmembrane region" description="Helical" evidence="9">
    <location>
        <begin position="129"/>
        <end position="146"/>
    </location>
</feature>
<dbReference type="PANTHER" id="PTHR23294:SF0">
    <property type="entry name" value="UNC93-LIKE PROTEIN MFSD11"/>
    <property type="match status" value="1"/>
</dbReference>
<dbReference type="InterPro" id="IPR051617">
    <property type="entry name" value="UNC-93-like_regulator"/>
</dbReference>
<evidence type="ECO:0000313" key="10">
    <source>
        <dbReference type="Proteomes" id="UP000694888"/>
    </source>
</evidence>
<feature type="transmembrane region" description="Helical" evidence="9">
    <location>
        <begin position="298"/>
        <end position="321"/>
    </location>
</feature>
<comment type="subcellular location">
    <subcellularLocation>
        <location evidence="1">Membrane</location>
        <topology evidence="1">Multi-pass membrane protein</topology>
    </subcellularLocation>
</comment>
<evidence type="ECO:0000256" key="1">
    <source>
        <dbReference type="ARBA" id="ARBA00004141"/>
    </source>
</evidence>
<evidence type="ECO:0000256" key="9">
    <source>
        <dbReference type="SAM" id="Phobius"/>
    </source>
</evidence>
<evidence type="ECO:0000256" key="5">
    <source>
        <dbReference type="ARBA" id="ARBA00023136"/>
    </source>
</evidence>
<feature type="transmembrane region" description="Helical" evidence="9">
    <location>
        <begin position="199"/>
        <end position="219"/>
    </location>
</feature>
<name>A0ABM0JRZ1_APLCA</name>
<evidence type="ECO:0000256" key="4">
    <source>
        <dbReference type="ARBA" id="ARBA00022989"/>
    </source>
</evidence>
<protein>
    <recommendedName>
        <fullName evidence="7">UNC93-like protein MFSD11</fullName>
    </recommendedName>
    <alternativeName>
        <fullName evidence="8">Major facilitator superfamily domain-containing protein 11</fullName>
    </alternativeName>
</protein>
<feature type="transmembrane region" description="Helical" evidence="9">
    <location>
        <begin position="261"/>
        <end position="286"/>
    </location>
</feature>
<keyword evidence="5 9" id="KW-0472">Membrane</keyword>
<evidence type="ECO:0000256" key="7">
    <source>
        <dbReference type="ARBA" id="ARBA00040302"/>
    </source>
</evidence>
<evidence type="ECO:0000313" key="11">
    <source>
        <dbReference type="RefSeq" id="XP_005100171.2"/>
    </source>
</evidence>
<reference evidence="11" key="1">
    <citation type="submission" date="2025-08" db="UniProtKB">
        <authorList>
            <consortium name="RefSeq"/>
        </authorList>
    </citation>
    <scope>IDENTIFICATION</scope>
</reference>
<feature type="transmembrane region" description="Helical" evidence="9">
    <location>
        <begin position="431"/>
        <end position="452"/>
    </location>
</feature>
<dbReference type="GeneID" id="101853562"/>
<dbReference type="Gene3D" id="1.20.1250.20">
    <property type="entry name" value="MFS general substrate transporter like domains"/>
    <property type="match status" value="2"/>
</dbReference>
<dbReference type="InterPro" id="IPR036259">
    <property type="entry name" value="MFS_trans_sf"/>
</dbReference>
<keyword evidence="4 9" id="KW-1133">Transmembrane helix</keyword>
<dbReference type="RefSeq" id="XP_005100171.2">
    <property type="nucleotide sequence ID" value="XM_005100114.3"/>
</dbReference>
<evidence type="ECO:0000256" key="2">
    <source>
        <dbReference type="ARBA" id="ARBA00009172"/>
    </source>
</evidence>
<dbReference type="InterPro" id="IPR010291">
    <property type="entry name" value="Ion_channel_UNC-93"/>
</dbReference>
<evidence type="ECO:0000256" key="8">
    <source>
        <dbReference type="ARBA" id="ARBA00041910"/>
    </source>
</evidence>
<evidence type="ECO:0000256" key="3">
    <source>
        <dbReference type="ARBA" id="ARBA00022692"/>
    </source>
</evidence>
<dbReference type="Pfam" id="PF05978">
    <property type="entry name" value="UNC-93"/>
    <property type="match status" value="1"/>
</dbReference>
<dbReference type="PANTHER" id="PTHR23294">
    <property type="entry name" value="ET TRANSLATION PRODUCT-RELATED"/>
    <property type="match status" value="1"/>
</dbReference>
<dbReference type="CDD" id="cd17407">
    <property type="entry name" value="MFS_MFSD11"/>
    <property type="match status" value="1"/>
</dbReference>
<comment type="similarity">
    <text evidence="2">Belongs to the unc-93 family.</text>
</comment>